<evidence type="ECO:0000313" key="3">
    <source>
        <dbReference type="Proteomes" id="UP000327085"/>
    </source>
</evidence>
<proteinExistence type="predicted"/>
<accession>A0A5E4GEM3</accession>
<evidence type="ECO:0000256" key="1">
    <source>
        <dbReference type="SAM" id="MobiDB-lite"/>
    </source>
</evidence>
<sequence>MEAASKKHFFLFVWGGCSHMRELVELFGSKSRKMLGLRSHDKYFAYVIFYLHDSILNITILDGLTYEVGMPSLDRLGGPLQVGPLFFPFVPGSKLKCPEKVAESIKNSRWLIYFWCRSTMHSVPMKVRTLGVCSIEDDEQNPTNSVDGGHWNFQNSAPKTGT</sequence>
<feature type="region of interest" description="Disordered" evidence="1">
    <location>
        <begin position="140"/>
        <end position="162"/>
    </location>
</feature>
<dbReference type="Proteomes" id="UP000327085">
    <property type="component" value="Chromosome 1"/>
</dbReference>
<protein>
    <submittedName>
        <fullName evidence="2">Uncharacterized protein</fullName>
    </submittedName>
</protein>
<organism evidence="2 3">
    <name type="scientific">Prunus dulcis</name>
    <name type="common">Almond</name>
    <name type="synonym">Amygdalus dulcis</name>
    <dbReference type="NCBI Taxonomy" id="3755"/>
    <lineage>
        <taxon>Eukaryota</taxon>
        <taxon>Viridiplantae</taxon>
        <taxon>Streptophyta</taxon>
        <taxon>Embryophyta</taxon>
        <taxon>Tracheophyta</taxon>
        <taxon>Spermatophyta</taxon>
        <taxon>Magnoliopsida</taxon>
        <taxon>eudicotyledons</taxon>
        <taxon>Gunneridae</taxon>
        <taxon>Pentapetalae</taxon>
        <taxon>rosids</taxon>
        <taxon>fabids</taxon>
        <taxon>Rosales</taxon>
        <taxon>Rosaceae</taxon>
        <taxon>Amygdaloideae</taxon>
        <taxon>Amygdaleae</taxon>
        <taxon>Prunus</taxon>
    </lineage>
</organism>
<dbReference type="AlphaFoldDB" id="A0A5E4GEM3"/>
<reference evidence="3" key="1">
    <citation type="journal article" date="2020" name="Plant J.">
        <title>Transposons played a major role in the diversification between the closely related almond and peach genomes: results from the almond genome sequence.</title>
        <authorList>
            <person name="Alioto T."/>
            <person name="Alexiou K.G."/>
            <person name="Bardil A."/>
            <person name="Barteri F."/>
            <person name="Castanera R."/>
            <person name="Cruz F."/>
            <person name="Dhingra A."/>
            <person name="Duval H."/>
            <person name="Fernandez I Marti A."/>
            <person name="Frias L."/>
            <person name="Galan B."/>
            <person name="Garcia J.L."/>
            <person name="Howad W."/>
            <person name="Gomez-Garrido J."/>
            <person name="Gut M."/>
            <person name="Julca I."/>
            <person name="Morata J."/>
            <person name="Puigdomenech P."/>
            <person name="Ribeca P."/>
            <person name="Rubio Cabetas M.J."/>
            <person name="Vlasova A."/>
            <person name="Wirthensohn M."/>
            <person name="Garcia-Mas J."/>
            <person name="Gabaldon T."/>
            <person name="Casacuberta J.M."/>
            <person name="Arus P."/>
        </authorList>
    </citation>
    <scope>NUCLEOTIDE SEQUENCE [LARGE SCALE GENOMIC DNA]</scope>
    <source>
        <strain evidence="3">cv. Texas</strain>
    </source>
</reference>
<gene>
    <name evidence="2" type="ORF">ALMOND_2B021754</name>
</gene>
<evidence type="ECO:0000313" key="2">
    <source>
        <dbReference type="EMBL" id="VVA38307.1"/>
    </source>
</evidence>
<dbReference type="EMBL" id="CABIKO010000629">
    <property type="protein sequence ID" value="VVA38307.1"/>
    <property type="molecule type" value="Genomic_DNA"/>
</dbReference>
<name>A0A5E4GEM3_PRUDU</name>
<dbReference type="InParanoid" id="A0A5E4GEM3"/>
<dbReference type="Gramene" id="VVA38307">
    <property type="protein sequence ID" value="VVA38307"/>
    <property type="gene ID" value="Prudul26B021754"/>
</dbReference>
<feature type="compositionally biased region" description="Polar residues" evidence="1">
    <location>
        <begin position="141"/>
        <end position="162"/>
    </location>
</feature>